<gene>
    <name evidence="2" type="ORF">Sradi_1339800</name>
</gene>
<evidence type="ECO:0000313" key="2">
    <source>
        <dbReference type="EMBL" id="KAL0419263.1"/>
    </source>
</evidence>
<reference evidence="2" key="2">
    <citation type="journal article" date="2024" name="Plant">
        <title>Genomic evolution and insights into agronomic trait innovations of Sesamum species.</title>
        <authorList>
            <person name="Miao H."/>
            <person name="Wang L."/>
            <person name="Qu L."/>
            <person name="Liu H."/>
            <person name="Sun Y."/>
            <person name="Le M."/>
            <person name="Wang Q."/>
            <person name="Wei S."/>
            <person name="Zheng Y."/>
            <person name="Lin W."/>
            <person name="Duan Y."/>
            <person name="Cao H."/>
            <person name="Xiong S."/>
            <person name="Wang X."/>
            <person name="Wei L."/>
            <person name="Li C."/>
            <person name="Ma Q."/>
            <person name="Ju M."/>
            <person name="Zhao R."/>
            <person name="Li G."/>
            <person name="Mu C."/>
            <person name="Tian Q."/>
            <person name="Mei H."/>
            <person name="Zhang T."/>
            <person name="Gao T."/>
            <person name="Zhang H."/>
        </authorList>
    </citation>
    <scope>NUCLEOTIDE SEQUENCE</scope>
    <source>
        <strain evidence="2">G02</strain>
    </source>
</reference>
<feature type="compositionally biased region" description="Polar residues" evidence="1">
    <location>
        <begin position="13"/>
        <end position="39"/>
    </location>
</feature>
<name>A0AAW2UR04_SESRA</name>
<proteinExistence type="predicted"/>
<comment type="caution">
    <text evidence="2">The sequence shown here is derived from an EMBL/GenBank/DDBJ whole genome shotgun (WGS) entry which is preliminary data.</text>
</comment>
<dbReference type="EMBL" id="JACGWJ010000005">
    <property type="protein sequence ID" value="KAL0419263.1"/>
    <property type="molecule type" value="Genomic_DNA"/>
</dbReference>
<dbReference type="AlphaFoldDB" id="A0AAW2UR04"/>
<sequence length="84" mass="9114">MTVIGCRQGTGNGEASQIRATSSSPRQESPPQKGATSPLSLDPSDEGRRSLLRGPARQICRRLEAGGLKRRRWPESGGGLKDRW</sequence>
<protein>
    <submittedName>
        <fullName evidence="2">Uncharacterized protein</fullName>
    </submittedName>
</protein>
<organism evidence="2">
    <name type="scientific">Sesamum radiatum</name>
    <name type="common">Black benniseed</name>
    <dbReference type="NCBI Taxonomy" id="300843"/>
    <lineage>
        <taxon>Eukaryota</taxon>
        <taxon>Viridiplantae</taxon>
        <taxon>Streptophyta</taxon>
        <taxon>Embryophyta</taxon>
        <taxon>Tracheophyta</taxon>
        <taxon>Spermatophyta</taxon>
        <taxon>Magnoliopsida</taxon>
        <taxon>eudicotyledons</taxon>
        <taxon>Gunneridae</taxon>
        <taxon>Pentapetalae</taxon>
        <taxon>asterids</taxon>
        <taxon>lamiids</taxon>
        <taxon>Lamiales</taxon>
        <taxon>Pedaliaceae</taxon>
        <taxon>Sesamum</taxon>
    </lineage>
</organism>
<evidence type="ECO:0000256" key="1">
    <source>
        <dbReference type="SAM" id="MobiDB-lite"/>
    </source>
</evidence>
<accession>A0AAW2UR04</accession>
<feature type="region of interest" description="Disordered" evidence="1">
    <location>
        <begin position="1"/>
        <end position="58"/>
    </location>
</feature>
<reference evidence="2" key="1">
    <citation type="submission" date="2020-06" db="EMBL/GenBank/DDBJ databases">
        <authorList>
            <person name="Li T."/>
            <person name="Hu X."/>
            <person name="Zhang T."/>
            <person name="Song X."/>
            <person name="Zhang H."/>
            <person name="Dai N."/>
            <person name="Sheng W."/>
            <person name="Hou X."/>
            <person name="Wei L."/>
        </authorList>
    </citation>
    <scope>NUCLEOTIDE SEQUENCE</scope>
    <source>
        <strain evidence="2">G02</strain>
        <tissue evidence="2">Leaf</tissue>
    </source>
</reference>